<dbReference type="InterPro" id="IPR036133">
    <property type="entry name" value="EB1_C_sf"/>
</dbReference>
<evidence type="ECO:0000256" key="7">
    <source>
        <dbReference type="ARBA" id="ARBA00023212"/>
    </source>
</evidence>
<organism evidence="12 13">
    <name type="scientific">Giardia muris</name>
    <dbReference type="NCBI Taxonomy" id="5742"/>
    <lineage>
        <taxon>Eukaryota</taxon>
        <taxon>Metamonada</taxon>
        <taxon>Diplomonadida</taxon>
        <taxon>Hexamitidae</taxon>
        <taxon>Giardiinae</taxon>
        <taxon>Giardia</taxon>
    </lineage>
</organism>
<keyword evidence="8" id="KW-0131">Cell cycle</keyword>
<dbReference type="EMBL" id="VDLU01000004">
    <property type="protein sequence ID" value="TNJ26982.1"/>
    <property type="molecule type" value="Genomic_DNA"/>
</dbReference>
<keyword evidence="7" id="KW-0206">Cytoskeleton</keyword>
<keyword evidence="13" id="KW-1185">Reference proteome</keyword>
<dbReference type="Gene3D" id="1.20.5.1430">
    <property type="match status" value="1"/>
</dbReference>
<dbReference type="SUPFAM" id="SSF140612">
    <property type="entry name" value="EB1 dimerisation domain-like"/>
    <property type="match status" value="1"/>
</dbReference>
<dbReference type="SUPFAM" id="SSF47576">
    <property type="entry name" value="Calponin-homology domain, CH-domain"/>
    <property type="match status" value="1"/>
</dbReference>
<dbReference type="Pfam" id="PF03271">
    <property type="entry name" value="EB1"/>
    <property type="match status" value="1"/>
</dbReference>
<evidence type="ECO:0000256" key="9">
    <source>
        <dbReference type="PROSITE-ProRule" id="PRU00576"/>
    </source>
</evidence>
<dbReference type="InterPro" id="IPR036872">
    <property type="entry name" value="CH_dom_sf"/>
</dbReference>
<dbReference type="PANTHER" id="PTHR10623">
    <property type="entry name" value="MICROTUBULE-ASSOCIATED PROTEIN RP/EB FAMILY MEMBER"/>
    <property type="match status" value="1"/>
</dbReference>
<dbReference type="Gene3D" id="1.10.418.10">
    <property type="entry name" value="Calponin-like domain"/>
    <property type="match status" value="1"/>
</dbReference>
<dbReference type="Proteomes" id="UP000315496">
    <property type="component" value="Chromosome 4"/>
</dbReference>
<evidence type="ECO:0000256" key="6">
    <source>
        <dbReference type="ARBA" id="ARBA00022776"/>
    </source>
</evidence>
<evidence type="ECO:0000259" key="10">
    <source>
        <dbReference type="PROSITE" id="PS50021"/>
    </source>
</evidence>
<evidence type="ECO:0000256" key="8">
    <source>
        <dbReference type="ARBA" id="ARBA00023306"/>
    </source>
</evidence>
<comment type="caution">
    <text evidence="12">The sequence shown here is derived from an EMBL/GenBank/DDBJ whole genome shotgun (WGS) entry which is preliminary data.</text>
</comment>
<reference evidence="12 13" key="1">
    <citation type="submission" date="2019-05" db="EMBL/GenBank/DDBJ databases">
        <title>The compact genome of Giardia muris reveals important steps in the evolution of intestinal protozoan parasites.</title>
        <authorList>
            <person name="Xu F."/>
            <person name="Jimenez-Gonzalez A."/>
            <person name="Einarsson E."/>
            <person name="Astvaldsson A."/>
            <person name="Peirasmaki D."/>
            <person name="Eckmann L."/>
            <person name="Andersson J.O."/>
            <person name="Svard S.G."/>
            <person name="Jerlstrom-Hultqvist J."/>
        </authorList>
    </citation>
    <scope>NUCLEOTIDE SEQUENCE [LARGE SCALE GENOMIC DNA]</scope>
    <source>
        <strain evidence="12 13">Roberts-Thomson</strain>
    </source>
</reference>
<name>A0A4Z1SMQ3_GIAMU</name>
<proteinExistence type="inferred from homology"/>
<sequence>MPPLSRAPGNVSNCYFVGRQELLKWLSDFLKEPVKRVEDCASGHHYCQILDAIYPGQVNMQRVRFNAALEWEREENFKIVQDVLSRNQVDRWIEVNKLITGKYMDNLEFLQWFKWFFDQTYKGDGYNAAEAKERVIRRKGTTGKPTKTPAVTTGSATATATTDVKAQELEEMKRQIERGRLESQFYFDKLHRIEMYMDELNELMPQLEVVEPEDSPFNIRVVVKNIEDVLYAEYKPTDRPSD</sequence>
<evidence type="ECO:0000256" key="4">
    <source>
        <dbReference type="ARBA" id="ARBA00022618"/>
    </source>
</evidence>
<keyword evidence="6" id="KW-0498">Mitosis</keyword>
<dbReference type="InterPro" id="IPR001715">
    <property type="entry name" value="CH_dom"/>
</dbReference>
<dbReference type="PROSITE" id="PS51230">
    <property type="entry name" value="EB1_C"/>
    <property type="match status" value="1"/>
</dbReference>
<dbReference type="OrthoDB" id="2119228at2759"/>
<gene>
    <name evidence="12" type="ORF">GMRT_15108</name>
</gene>
<evidence type="ECO:0000256" key="2">
    <source>
        <dbReference type="ARBA" id="ARBA00010729"/>
    </source>
</evidence>
<keyword evidence="3" id="KW-0963">Cytoplasm</keyword>
<dbReference type="FunFam" id="1.10.418.10:FF:000028">
    <property type="entry name" value="RP/EB family microtubule-associated protein"/>
    <property type="match status" value="1"/>
</dbReference>
<dbReference type="VEuPathDB" id="GiardiaDB:GMRT_15108"/>
<evidence type="ECO:0000256" key="3">
    <source>
        <dbReference type="ARBA" id="ARBA00022490"/>
    </source>
</evidence>
<dbReference type="InterPro" id="IPR027328">
    <property type="entry name" value="MAPRE"/>
</dbReference>
<dbReference type="Pfam" id="PF00307">
    <property type="entry name" value="CH"/>
    <property type="match status" value="1"/>
</dbReference>
<dbReference type="GO" id="GO:0008017">
    <property type="term" value="F:microtubule binding"/>
    <property type="evidence" value="ECO:0007669"/>
    <property type="project" value="InterPro"/>
</dbReference>
<dbReference type="PROSITE" id="PS50021">
    <property type="entry name" value="CH"/>
    <property type="match status" value="1"/>
</dbReference>
<evidence type="ECO:0000259" key="11">
    <source>
        <dbReference type="PROSITE" id="PS51230"/>
    </source>
</evidence>
<keyword evidence="4" id="KW-0132">Cell division</keyword>
<feature type="domain" description="EB1 C-terminal" evidence="11">
    <location>
        <begin position="154"/>
        <end position="239"/>
    </location>
</feature>
<dbReference type="GO" id="GO:0051301">
    <property type="term" value="P:cell division"/>
    <property type="evidence" value="ECO:0007669"/>
    <property type="project" value="UniProtKB-KW"/>
</dbReference>
<dbReference type="InterPro" id="IPR004953">
    <property type="entry name" value="EB1_C"/>
</dbReference>
<feature type="domain" description="Calponin-homology (CH)" evidence="10">
    <location>
        <begin position="16"/>
        <end position="118"/>
    </location>
</feature>
<accession>A0A4Z1SMQ3</accession>
<keyword evidence="5 9" id="KW-0493">Microtubule</keyword>
<protein>
    <submittedName>
        <fullName evidence="12">Microtubule binding protein EB1</fullName>
    </submittedName>
</protein>
<evidence type="ECO:0000313" key="13">
    <source>
        <dbReference type="Proteomes" id="UP000315496"/>
    </source>
</evidence>
<evidence type="ECO:0000313" key="12">
    <source>
        <dbReference type="EMBL" id="TNJ26982.1"/>
    </source>
</evidence>
<dbReference type="GO" id="GO:0005874">
    <property type="term" value="C:microtubule"/>
    <property type="evidence" value="ECO:0007669"/>
    <property type="project" value="UniProtKB-KW"/>
</dbReference>
<comment type="similarity">
    <text evidence="2">Belongs to the MAPRE family.</text>
</comment>
<comment type="subcellular location">
    <subcellularLocation>
        <location evidence="1">Cytoplasm</location>
        <location evidence="1">Cytoskeleton</location>
    </subcellularLocation>
</comment>
<dbReference type="AlphaFoldDB" id="A0A4Z1SMQ3"/>
<evidence type="ECO:0000256" key="1">
    <source>
        <dbReference type="ARBA" id="ARBA00004245"/>
    </source>
</evidence>
<evidence type="ECO:0000256" key="5">
    <source>
        <dbReference type="ARBA" id="ARBA00022701"/>
    </source>
</evidence>